<evidence type="ECO:0000256" key="5">
    <source>
        <dbReference type="ARBA" id="ARBA00022695"/>
    </source>
</evidence>
<dbReference type="Pfam" id="PF00013">
    <property type="entry name" value="KH_1"/>
    <property type="match status" value="1"/>
</dbReference>
<dbReference type="SUPFAM" id="SSF46915">
    <property type="entry name" value="Polynucleotide phosphorylase/guanosine pentaphosphate synthase (PNPase/GPSI), domain 3"/>
    <property type="match status" value="1"/>
</dbReference>
<dbReference type="SUPFAM" id="SSF50249">
    <property type="entry name" value="Nucleic acid-binding proteins"/>
    <property type="match status" value="1"/>
</dbReference>
<dbReference type="InterPro" id="IPR015847">
    <property type="entry name" value="ExoRNase_PH_dom2"/>
</dbReference>
<dbReference type="InterPro" id="IPR004087">
    <property type="entry name" value="KH_dom"/>
</dbReference>
<evidence type="ECO:0000256" key="1">
    <source>
        <dbReference type="ARBA" id="ARBA00004496"/>
    </source>
</evidence>
<dbReference type="GO" id="GO:0000287">
    <property type="term" value="F:magnesium ion binding"/>
    <property type="evidence" value="ECO:0007669"/>
    <property type="project" value="UniProtKB-UniRule"/>
</dbReference>
<dbReference type="InterPro" id="IPR015848">
    <property type="entry name" value="PNPase_PH_RNA-bd_bac/org-type"/>
</dbReference>
<evidence type="ECO:0000256" key="9">
    <source>
        <dbReference type="HAMAP-Rule" id="MF_01595"/>
    </source>
</evidence>
<dbReference type="InterPro" id="IPR020568">
    <property type="entry name" value="Ribosomal_Su5_D2-typ_SF"/>
</dbReference>
<comment type="function">
    <text evidence="9">Involved in mRNA degradation. Catalyzes the phosphorolysis of single-stranded polyribonucleotides processively in the 3'- to 5'-direction.</text>
</comment>
<dbReference type="Gene3D" id="2.40.50.140">
    <property type="entry name" value="Nucleic acid-binding proteins"/>
    <property type="match status" value="1"/>
</dbReference>
<dbReference type="Gene3D" id="3.30.230.70">
    <property type="entry name" value="GHMP Kinase, N-terminal domain"/>
    <property type="match status" value="2"/>
</dbReference>
<dbReference type="PROSITE" id="PS50084">
    <property type="entry name" value="KH_TYPE_1"/>
    <property type="match status" value="1"/>
</dbReference>
<dbReference type="CDD" id="cd04472">
    <property type="entry name" value="S1_PNPase"/>
    <property type="match status" value="1"/>
</dbReference>
<dbReference type="CDD" id="cd11363">
    <property type="entry name" value="RNase_PH_PNPase_1"/>
    <property type="match status" value="1"/>
</dbReference>
<evidence type="ECO:0000256" key="4">
    <source>
        <dbReference type="ARBA" id="ARBA00022679"/>
    </source>
</evidence>
<sequence>MNPIVKTFQYGNHTVTIETGVMARQATAAVMVSMDDTSVFVSVVGKKEAVEGQDFFPLTVNYQERTYAAGKIPGGFFKREGRPSEGETLTARLIDRPIRPLFPDAFKNEVQVIATVVSVNPDVQPDIVTMIGTSAALAISGIPFNGPIGAARVGYINDQLVLNPSNTELEESKLDLVVAGTESAVLMVESEADRLSEEQMLQAVVYGHDQQQVVINAINEFAAEVATPAWEWEAPAVNTELKARVAELAEARLTDAYQITEKMARYEQVGVIKNEAVEALLAQDETLDEREIRGMLGSLEKNVVRSRIIAGNPRIDGREKDMVRALDVRTGVLPRTHGSSLFTRGETQALVTATLGTQRDAQIIDELTGERKDHFLLHYNFPPYCVGETGFVGSPKRREIGHGKLAKRGIAAVMPSVDEFPYTVRVVSEITESNGSSSMASVCGTSLALMDAGVPIKASVAGIAMGLVKEGDDFVVLSDILGDEDHLGDMDFKVAGTEDGITALQMDIKIEGITKEIMQIALNQAKGARTHILSVMDQAINAPREEISEFAPRIHTMKINPEKIKDVIGKGGAVIRALTEETGTTIEIEDDGTVKIAATEGTAAKEAIRRIQEITADVEVGRIYTGKVMRIVDFGAFVSVIGAKEGLVHISQISQERIEKVADHLEMGQEVQVKVLEIDRQGRIRLSMKEAQAELNPTPAAEEKPEA</sequence>
<dbReference type="FunFam" id="2.40.50.140:FF:000023">
    <property type="entry name" value="Polyribonucleotide nucleotidyltransferase"/>
    <property type="match status" value="1"/>
</dbReference>
<reference evidence="11 12" key="1">
    <citation type="submission" date="2014-12" db="EMBL/GenBank/DDBJ databases">
        <title>Genome sequencing of Photobacterium gaetbulicola AD005a.</title>
        <authorList>
            <person name="Adrian T.G.S."/>
            <person name="Chan K.G."/>
        </authorList>
    </citation>
    <scope>NUCLEOTIDE SEQUENCE [LARGE SCALE GENOMIC DNA]</scope>
    <source>
        <strain evidence="11 12">AD005a</strain>
    </source>
</reference>
<dbReference type="FunFam" id="3.30.1370.10:FF:000001">
    <property type="entry name" value="Polyribonucleotide nucleotidyltransferase"/>
    <property type="match status" value="1"/>
</dbReference>
<dbReference type="PIRSF" id="PIRSF005499">
    <property type="entry name" value="PNPase"/>
    <property type="match status" value="1"/>
</dbReference>
<dbReference type="NCBIfam" id="TIGR03591">
    <property type="entry name" value="polynuc_phos"/>
    <property type="match status" value="1"/>
</dbReference>
<dbReference type="SUPFAM" id="SSF54791">
    <property type="entry name" value="Eukaryotic type KH-domain (KH-domain type I)"/>
    <property type="match status" value="1"/>
</dbReference>
<comment type="catalytic activity">
    <reaction evidence="9">
        <text>RNA(n+1) + phosphate = RNA(n) + a ribonucleoside 5'-diphosphate</text>
        <dbReference type="Rhea" id="RHEA:22096"/>
        <dbReference type="Rhea" id="RHEA-COMP:14527"/>
        <dbReference type="Rhea" id="RHEA-COMP:17342"/>
        <dbReference type="ChEBI" id="CHEBI:43474"/>
        <dbReference type="ChEBI" id="CHEBI:57930"/>
        <dbReference type="ChEBI" id="CHEBI:140395"/>
        <dbReference type="EC" id="2.7.7.8"/>
    </reaction>
</comment>
<dbReference type="Gene3D" id="3.30.1370.10">
    <property type="entry name" value="K Homology domain, type 1"/>
    <property type="match status" value="1"/>
</dbReference>
<dbReference type="InterPro" id="IPR036345">
    <property type="entry name" value="ExoRNase_PH_dom2_sf"/>
</dbReference>
<evidence type="ECO:0000313" key="11">
    <source>
        <dbReference type="EMBL" id="KHT64861.1"/>
    </source>
</evidence>
<dbReference type="FunFam" id="3.30.230.70:FF:000001">
    <property type="entry name" value="Polyribonucleotide nucleotidyltransferase"/>
    <property type="match status" value="1"/>
</dbReference>
<keyword evidence="3 9" id="KW-0963">Cytoplasm</keyword>
<name>A0A0B9H1P9_9GAMM</name>
<keyword evidence="6 9" id="KW-0479">Metal-binding</keyword>
<dbReference type="EC" id="2.7.7.8" evidence="9"/>
<keyword evidence="7 9" id="KW-0460">Magnesium</keyword>
<evidence type="ECO:0000256" key="8">
    <source>
        <dbReference type="ARBA" id="ARBA00022884"/>
    </source>
</evidence>
<keyword evidence="8 9" id="KW-0694">RNA-binding</keyword>
<feature type="domain" description="S1 motif" evidence="10">
    <location>
        <begin position="621"/>
        <end position="689"/>
    </location>
</feature>
<dbReference type="GO" id="GO:0005829">
    <property type="term" value="C:cytosol"/>
    <property type="evidence" value="ECO:0007669"/>
    <property type="project" value="UniProtKB-ARBA"/>
</dbReference>
<dbReference type="Pfam" id="PF03725">
    <property type="entry name" value="RNase_PH_C"/>
    <property type="match status" value="1"/>
</dbReference>
<dbReference type="CDD" id="cd02393">
    <property type="entry name" value="KH-I_PNPase"/>
    <property type="match status" value="1"/>
</dbReference>
<dbReference type="GO" id="GO:0004654">
    <property type="term" value="F:polyribonucleotide nucleotidyltransferase activity"/>
    <property type="evidence" value="ECO:0007669"/>
    <property type="project" value="UniProtKB-UniRule"/>
</dbReference>
<dbReference type="InterPro" id="IPR004088">
    <property type="entry name" value="KH_dom_type_1"/>
</dbReference>
<dbReference type="SMART" id="SM00316">
    <property type="entry name" value="S1"/>
    <property type="match status" value="1"/>
</dbReference>
<feature type="binding site" evidence="9">
    <location>
        <position position="485"/>
    </location>
    <ligand>
        <name>Mg(2+)</name>
        <dbReference type="ChEBI" id="CHEBI:18420"/>
    </ligand>
</feature>
<dbReference type="AlphaFoldDB" id="A0A0B9H1P9"/>
<dbReference type="PROSITE" id="PS50126">
    <property type="entry name" value="S1"/>
    <property type="match status" value="1"/>
</dbReference>
<dbReference type="PANTHER" id="PTHR11252">
    <property type="entry name" value="POLYRIBONUCLEOTIDE NUCLEOTIDYLTRANSFERASE"/>
    <property type="match status" value="1"/>
</dbReference>
<dbReference type="InterPro" id="IPR003029">
    <property type="entry name" value="S1_domain"/>
</dbReference>
<dbReference type="Pfam" id="PF03726">
    <property type="entry name" value="PNPase"/>
    <property type="match status" value="1"/>
</dbReference>
<dbReference type="GO" id="GO:0006396">
    <property type="term" value="P:RNA processing"/>
    <property type="evidence" value="ECO:0007669"/>
    <property type="project" value="InterPro"/>
</dbReference>
<dbReference type="FunFam" id="3.30.230.70:FF:000002">
    <property type="entry name" value="Polyribonucleotide nucleotidyltransferase"/>
    <property type="match status" value="1"/>
</dbReference>
<evidence type="ECO:0000256" key="6">
    <source>
        <dbReference type="ARBA" id="ARBA00022723"/>
    </source>
</evidence>
<evidence type="ECO:0000256" key="3">
    <source>
        <dbReference type="ARBA" id="ARBA00022490"/>
    </source>
</evidence>
<organism evidence="11 12">
    <name type="scientific">Photobacterium gaetbulicola</name>
    <dbReference type="NCBI Taxonomy" id="1295392"/>
    <lineage>
        <taxon>Bacteria</taxon>
        <taxon>Pseudomonadati</taxon>
        <taxon>Pseudomonadota</taxon>
        <taxon>Gammaproteobacteria</taxon>
        <taxon>Vibrionales</taxon>
        <taxon>Vibrionaceae</taxon>
        <taxon>Photobacterium</taxon>
    </lineage>
</organism>
<comment type="subunit">
    <text evidence="9">Component of the RNA degradosome, which is a multiprotein complex involved in RNA processing and mRNA degradation.</text>
</comment>
<dbReference type="InterPro" id="IPR012340">
    <property type="entry name" value="NA-bd_OB-fold"/>
</dbReference>
<dbReference type="GO" id="GO:0006402">
    <property type="term" value="P:mRNA catabolic process"/>
    <property type="evidence" value="ECO:0007669"/>
    <property type="project" value="UniProtKB-UniRule"/>
</dbReference>
<dbReference type="GO" id="GO:0000175">
    <property type="term" value="F:3'-5'-RNA exonuclease activity"/>
    <property type="evidence" value="ECO:0007669"/>
    <property type="project" value="TreeGrafter"/>
</dbReference>
<dbReference type="InterPro" id="IPR001247">
    <property type="entry name" value="ExoRNase_PH_dom1"/>
</dbReference>
<dbReference type="GO" id="GO:0003723">
    <property type="term" value="F:RNA binding"/>
    <property type="evidence" value="ECO:0007669"/>
    <property type="project" value="UniProtKB-UniRule"/>
</dbReference>
<dbReference type="PANTHER" id="PTHR11252:SF0">
    <property type="entry name" value="POLYRIBONUCLEOTIDE NUCLEOTIDYLTRANSFERASE 1, MITOCHONDRIAL"/>
    <property type="match status" value="1"/>
</dbReference>
<dbReference type="SMART" id="SM00322">
    <property type="entry name" value="KH"/>
    <property type="match status" value="1"/>
</dbReference>
<dbReference type="InterPro" id="IPR036456">
    <property type="entry name" value="PNPase_PH_RNA-bd_sf"/>
</dbReference>
<dbReference type="InterPro" id="IPR027408">
    <property type="entry name" value="PNPase/RNase_PH_dom_sf"/>
</dbReference>
<dbReference type="Proteomes" id="UP000031278">
    <property type="component" value="Unassembled WGS sequence"/>
</dbReference>
<dbReference type="InterPro" id="IPR012162">
    <property type="entry name" value="PNPase"/>
</dbReference>
<gene>
    <name evidence="9" type="primary">pnp</name>
    <name evidence="11" type="ORF">RJ45_04130</name>
</gene>
<comment type="caution">
    <text evidence="11">The sequence shown here is derived from an EMBL/GenBank/DDBJ whole genome shotgun (WGS) entry which is preliminary data.</text>
</comment>
<keyword evidence="5 9" id="KW-0548">Nucleotidyltransferase</keyword>
<dbReference type="RefSeq" id="WP_039458491.1">
    <property type="nucleotide sequence ID" value="NZ_JWLZ01000040.1"/>
</dbReference>
<accession>A0A0B9H1P9</accession>
<dbReference type="Pfam" id="PF01138">
    <property type="entry name" value="RNase_PH"/>
    <property type="match status" value="2"/>
</dbReference>
<feature type="binding site" evidence="9">
    <location>
        <position position="491"/>
    </location>
    <ligand>
        <name>Mg(2+)</name>
        <dbReference type="ChEBI" id="CHEBI:18420"/>
    </ligand>
</feature>
<evidence type="ECO:0000256" key="2">
    <source>
        <dbReference type="ARBA" id="ARBA00007404"/>
    </source>
</evidence>
<evidence type="ECO:0000313" key="12">
    <source>
        <dbReference type="Proteomes" id="UP000031278"/>
    </source>
</evidence>
<dbReference type="Pfam" id="PF00575">
    <property type="entry name" value="S1"/>
    <property type="match status" value="1"/>
</dbReference>
<dbReference type="SUPFAM" id="SSF54211">
    <property type="entry name" value="Ribosomal protein S5 domain 2-like"/>
    <property type="match status" value="2"/>
</dbReference>
<comment type="similarity">
    <text evidence="2 9">Belongs to the polyribonucleotide nucleotidyltransferase family.</text>
</comment>
<evidence type="ECO:0000259" key="10">
    <source>
        <dbReference type="PROSITE" id="PS50126"/>
    </source>
</evidence>
<dbReference type="EMBL" id="JWLZ01000040">
    <property type="protein sequence ID" value="KHT64861.1"/>
    <property type="molecule type" value="Genomic_DNA"/>
</dbReference>
<dbReference type="HAMAP" id="MF_01595">
    <property type="entry name" value="PNPase"/>
    <property type="match status" value="1"/>
</dbReference>
<evidence type="ECO:0000256" key="7">
    <source>
        <dbReference type="ARBA" id="ARBA00022842"/>
    </source>
</evidence>
<dbReference type="SUPFAM" id="SSF55666">
    <property type="entry name" value="Ribonuclease PH domain 2-like"/>
    <property type="match status" value="2"/>
</dbReference>
<keyword evidence="4 9" id="KW-0808">Transferase</keyword>
<dbReference type="InterPro" id="IPR036612">
    <property type="entry name" value="KH_dom_type_1_sf"/>
</dbReference>
<comment type="cofactor">
    <cofactor evidence="9">
        <name>Mg(2+)</name>
        <dbReference type="ChEBI" id="CHEBI:18420"/>
    </cofactor>
</comment>
<dbReference type="CDD" id="cd11364">
    <property type="entry name" value="RNase_PH_PNPase_2"/>
    <property type="match status" value="1"/>
</dbReference>
<dbReference type="NCBIfam" id="NF008805">
    <property type="entry name" value="PRK11824.1"/>
    <property type="match status" value="1"/>
</dbReference>
<comment type="subcellular location">
    <subcellularLocation>
        <location evidence="1 9">Cytoplasm</location>
    </subcellularLocation>
</comment>
<protein>
    <recommendedName>
        <fullName evidence="9">Polyribonucleotide nucleotidyltransferase</fullName>
        <ecNumber evidence="9">2.7.7.8</ecNumber>
    </recommendedName>
    <alternativeName>
        <fullName evidence="9">Polynucleotide phosphorylase</fullName>
        <shortName evidence="9">PNPase</shortName>
    </alternativeName>
</protein>
<proteinExistence type="inferred from homology"/>